<comment type="similarity">
    <text evidence="2 6">Belongs to the glycosyl hydrolase 43 family.</text>
</comment>
<dbReference type="GO" id="GO:0004553">
    <property type="term" value="F:hydrolase activity, hydrolyzing O-glycosyl compounds"/>
    <property type="evidence" value="ECO:0007669"/>
    <property type="project" value="InterPro"/>
</dbReference>
<evidence type="ECO:0000313" key="8">
    <source>
        <dbReference type="EMBL" id="HIU54499.1"/>
    </source>
</evidence>
<evidence type="ECO:0000256" key="7">
    <source>
        <dbReference type="SAM" id="MobiDB-lite"/>
    </source>
</evidence>
<comment type="caution">
    <text evidence="8">The sequence shown here is derived from an EMBL/GenBank/DDBJ whole genome shotgun (WGS) entry which is preliminary data.</text>
</comment>
<dbReference type="InterPro" id="IPR023296">
    <property type="entry name" value="Glyco_hydro_beta-prop_sf"/>
</dbReference>
<evidence type="ECO:0000256" key="5">
    <source>
        <dbReference type="PIRSR" id="PIRSR606710-2"/>
    </source>
</evidence>
<feature type="site" description="Important for catalytic activity, responsible for pKa modulation of the active site Glu and correct orientation of both the proton donor and substrate" evidence="5">
    <location>
        <position position="152"/>
    </location>
</feature>
<dbReference type="AlphaFoldDB" id="A0A9D1SBN9"/>
<organism evidence="8 9">
    <name type="scientific">Candidatus Gallibacteroides avistercoris</name>
    <dbReference type="NCBI Taxonomy" id="2840833"/>
    <lineage>
        <taxon>Bacteria</taxon>
        <taxon>Pseudomonadati</taxon>
        <taxon>Bacteroidota</taxon>
        <taxon>Bacteroidia</taxon>
        <taxon>Bacteroidales</taxon>
        <taxon>Bacteroidaceae</taxon>
        <taxon>Bacteroidaceae incertae sedis</taxon>
        <taxon>Candidatus Gallibacteroides</taxon>
    </lineage>
</organism>
<evidence type="ECO:0000313" key="9">
    <source>
        <dbReference type="Proteomes" id="UP000824112"/>
    </source>
</evidence>
<dbReference type="CDD" id="cd08981">
    <property type="entry name" value="GH43_Bt1873-like"/>
    <property type="match status" value="1"/>
</dbReference>
<evidence type="ECO:0000256" key="1">
    <source>
        <dbReference type="ARBA" id="ARBA00004834"/>
    </source>
</evidence>
<dbReference type="PANTHER" id="PTHR43301:SF3">
    <property type="entry name" value="ARABINAN ENDO-1,5-ALPHA-L-ARABINOSIDASE A-RELATED"/>
    <property type="match status" value="1"/>
</dbReference>
<feature type="region of interest" description="Disordered" evidence="7">
    <location>
        <begin position="299"/>
        <end position="322"/>
    </location>
</feature>
<dbReference type="PANTHER" id="PTHR43301">
    <property type="entry name" value="ARABINAN ENDO-1,5-ALPHA-L-ARABINOSIDASE"/>
    <property type="match status" value="1"/>
</dbReference>
<keyword evidence="3 6" id="KW-0378">Hydrolase</keyword>
<name>A0A9D1SBN9_9BACT</name>
<keyword evidence="4 6" id="KW-0326">Glycosidase</keyword>
<evidence type="ECO:0000256" key="4">
    <source>
        <dbReference type="ARBA" id="ARBA00023295"/>
    </source>
</evidence>
<reference evidence="8" key="2">
    <citation type="journal article" date="2021" name="PeerJ">
        <title>Extensive microbial diversity within the chicken gut microbiome revealed by metagenomics and culture.</title>
        <authorList>
            <person name="Gilroy R."/>
            <person name="Ravi A."/>
            <person name="Getino M."/>
            <person name="Pursley I."/>
            <person name="Horton D.L."/>
            <person name="Alikhan N.F."/>
            <person name="Baker D."/>
            <person name="Gharbi K."/>
            <person name="Hall N."/>
            <person name="Watson M."/>
            <person name="Adriaenssens E.M."/>
            <person name="Foster-Nyarko E."/>
            <person name="Jarju S."/>
            <person name="Secka A."/>
            <person name="Antonio M."/>
            <person name="Oren A."/>
            <person name="Chaudhuri R.R."/>
            <person name="La Ragione R."/>
            <person name="Hildebrand F."/>
            <person name="Pallen M.J."/>
        </authorList>
    </citation>
    <scope>NUCLEOTIDE SEQUENCE</scope>
    <source>
        <strain evidence="8">CHK158-818</strain>
    </source>
</reference>
<accession>A0A9D1SBN9</accession>
<dbReference type="GO" id="GO:0005975">
    <property type="term" value="P:carbohydrate metabolic process"/>
    <property type="evidence" value="ECO:0007669"/>
    <property type="project" value="InterPro"/>
</dbReference>
<proteinExistence type="inferred from homology"/>
<protein>
    <submittedName>
        <fullName evidence="8">Family 43 glycosylhydrolase</fullName>
    </submittedName>
</protein>
<dbReference type="Pfam" id="PF04616">
    <property type="entry name" value="Glyco_hydro_43"/>
    <property type="match status" value="1"/>
</dbReference>
<reference evidence="8" key="1">
    <citation type="submission" date="2020-10" db="EMBL/GenBank/DDBJ databases">
        <authorList>
            <person name="Gilroy R."/>
        </authorList>
    </citation>
    <scope>NUCLEOTIDE SEQUENCE</scope>
    <source>
        <strain evidence="8">CHK158-818</strain>
    </source>
</reference>
<dbReference type="Gene3D" id="2.115.10.20">
    <property type="entry name" value="Glycosyl hydrolase domain, family 43"/>
    <property type="match status" value="1"/>
</dbReference>
<dbReference type="InterPro" id="IPR050727">
    <property type="entry name" value="GH43_arabinanases"/>
</dbReference>
<gene>
    <name evidence="8" type="ORF">IAB03_01675</name>
</gene>
<feature type="compositionally biased region" description="Basic and acidic residues" evidence="7">
    <location>
        <begin position="309"/>
        <end position="322"/>
    </location>
</feature>
<dbReference type="PROSITE" id="PS51257">
    <property type="entry name" value="PROKAR_LIPOPROTEIN"/>
    <property type="match status" value="1"/>
</dbReference>
<dbReference type="SUPFAM" id="SSF75005">
    <property type="entry name" value="Arabinanase/levansucrase/invertase"/>
    <property type="match status" value="1"/>
</dbReference>
<dbReference type="InterPro" id="IPR006710">
    <property type="entry name" value="Glyco_hydro_43"/>
</dbReference>
<sequence>MKKVWLIGFSLLLLIGVSCRGGKKPTEKEELFDLKIDEMVVRDPFIFVDSNNRCYYMQVNGGNQTIQCYKSKDLLNWKHESDAFVPDSLFWGKRDFWAPDMFEYKGRYYILATFSNVGTKRGTSFLVSDKPEGPYKPLINKPITPPEWTCLDATLYIDENDTPWLLYSREWIEVMDGQVLIQQLSDDLTKTVGEPRLLFKASEAPWTAPIRGKNSEGQSVEGYVTDAPVLYKASNGELLIIWSSFSKESKYAIGVARSDDGTIAGNWTVDSIPLNADDGGHAMIFEDLDNQLRISYHAPNNHPSRPQIRKLEDKDGKLRIVE</sequence>
<dbReference type="Proteomes" id="UP000824112">
    <property type="component" value="Unassembled WGS sequence"/>
</dbReference>
<dbReference type="EMBL" id="DVNA01000038">
    <property type="protein sequence ID" value="HIU54499.1"/>
    <property type="molecule type" value="Genomic_DNA"/>
</dbReference>
<evidence type="ECO:0000256" key="6">
    <source>
        <dbReference type="RuleBase" id="RU361187"/>
    </source>
</evidence>
<comment type="pathway">
    <text evidence="1">Glycan metabolism; L-arabinan degradation.</text>
</comment>
<evidence type="ECO:0000256" key="3">
    <source>
        <dbReference type="ARBA" id="ARBA00022801"/>
    </source>
</evidence>
<evidence type="ECO:0000256" key="2">
    <source>
        <dbReference type="ARBA" id="ARBA00009865"/>
    </source>
</evidence>